<evidence type="ECO:0000256" key="5">
    <source>
        <dbReference type="ARBA" id="ARBA00022679"/>
    </source>
</evidence>
<evidence type="ECO:0000256" key="8">
    <source>
        <dbReference type="ARBA" id="ARBA00022989"/>
    </source>
</evidence>
<dbReference type="EC" id="2.7.13.3" evidence="3"/>
<evidence type="ECO:0000256" key="2">
    <source>
        <dbReference type="ARBA" id="ARBA00004236"/>
    </source>
</evidence>
<dbReference type="PANTHER" id="PTHR45436">
    <property type="entry name" value="SENSOR HISTIDINE KINASE YKOH"/>
    <property type="match status" value="1"/>
</dbReference>
<dbReference type="PROSITE" id="PS50109">
    <property type="entry name" value="HIS_KIN"/>
    <property type="match status" value="1"/>
</dbReference>
<evidence type="ECO:0000256" key="6">
    <source>
        <dbReference type="ARBA" id="ARBA00022692"/>
    </source>
</evidence>
<dbReference type="Gene3D" id="6.10.340.10">
    <property type="match status" value="1"/>
</dbReference>
<feature type="domain" description="HAMP" evidence="13">
    <location>
        <begin position="120"/>
        <end position="173"/>
    </location>
</feature>
<keyword evidence="15" id="KW-1185">Reference proteome</keyword>
<dbReference type="EMBL" id="BOMS01000023">
    <property type="protein sequence ID" value="GIE65663.1"/>
    <property type="molecule type" value="Genomic_DNA"/>
</dbReference>
<evidence type="ECO:0000256" key="9">
    <source>
        <dbReference type="ARBA" id="ARBA00023012"/>
    </source>
</evidence>
<proteinExistence type="predicted"/>
<dbReference type="Pfam" id="PF02518">
    <property type="entry name" value="HATPase_c"/>
    <property type="match status" value="1"/>
</dbReference>
<dbReference type="CDD" id="cd06225">
    <property type="entry name" value="HAMP"/>
    <property type="match status" value="1"/>
</dbReference>
<evidence type="ECO:0000313" key="14">
    <source>
        <dbReference type="EMBL" id="GIE65663.1"/>
    </source>
</evidence>
<dbReference type="PRINTS" id="PR00344">
    <property type="entry name" value="BCTRLSENSOR"/>
</dbReference>
<keyword evidence="6 11" id="KW-0812">Transmembrane</keyword>
<evidence type="ECO:0000259" key="12">
    <source>
        <dbReference type="PROSITE" id="PS50109"/>
    </source>
</evidence>
<organism evidence="14 15">
    <name type="scientific">Actinoplanes palleronii</name>
    <dbReference type="NCBI Taxonomy" id="113570"/>
    <lineage>
        <taxon>Bacteria</taxon>
        <taxon>Bacillati</taxon>
        <taxon>Actinomycetota</taxon>
        <taxon>Actinomycetes</taxon>
        <taxon>Micromonosporales</taxon>
        <taxon>Micromonosporaceae</taxon>
        <taxon>Actinoplanes</taxon>
    </lineage>
</organism>
<evidence type="ECO:0000256" key="7">
    <source>
        <dbReference type="ARBA" id="ARBA00022777"/>
    </source>
</evidence>
<dbReference type="InterPro" id="IPR050428">
    <property type="entry name" value="TCS_sensor_his_kinase"/>
</dbReference>
<feature type="domain" description="Histidine kinase" evidence="12">
    <location>
        <begin position="181"/>
        <end position="398"/>
    </location>
</feature>
<dbReference type="InterPro" id="IPR003594">
    <property type="entry name" value="HATPase_dom"/>
</dbReference>
<comment type="caution">
    <text evidence="14">The sequence shown here is derived from an EMBL/GenBank/DDBJ whole genome shotgun (WGS) entry which is preliminary data.</text>
</comment>
<dbReference type="CDD" id="cd00082">
    <property type="entry name" value="HisKA"/>
    <property type="match status" value="1"/>
</dbReference>
<dbReference type="SMART" id="SM00387">
    <property type="entry name" value="HATPase_c"/>
    <property type="match status" value="1"/>
</dbReference>
<keyword evidence="8 11" id="KW-1133">Transmembrane helix</keyword>
<dbReference type="InterPro" id="IPR004358">
    <property type="entry name" value="Sig_transdc_His_kin-like_C"/>
</dbReference>
<gene>
    <name evidence="14" type="ORF">Apa02nite_017710</name>
</gene>
<dbReference type="InterPro" id="IPR036890">
    <property type="entry name" value="HATPase_C_sf"/>
</dbReference>
<dbReference type="PANTHER" id="PTHR45436:SF5">
    <property type="entry name" value="SENSOR HISTIDINE KINASE TRCS"/>
    <property type="match status" value="1"/>
</dbReference>
<sequence length="415" mass="44537">MTVYQGQQSHGQLSRPAGLLRRLTRPTLRLRLTLLNGILLVAAGAVLVVLAWLLVDESLHPADELRAGSDVTLNDGTFREARAWQNEMIDQASDQLLIKGLSALVAIGIIGIAGGYLVTRRALRPLHTVTQTAQRLGEETLDQRIRYSGADDEVAELARTFDAMLDRLAGAFESQKRFVANASHELRTPLAVMRTEIDVTLSDPEADVAEYRRMARVVRDASSRANGLVDALLVLARSEAQSGRRLVRKVPGDLAASVANALSAVKPEADRMKLEVSTELAAAPVVGDPSLLDRLAGNLIENAIRYNHLMGRLWLRTESVDGQARLIVGNTGHEVEQFEVPGLFEPFRRGGWERTGSRGSGLGLSIVRAVCDAHGGTVSAVALPDGGLEVTVSLPAAETTPVVAATAAVPKSPAR</sequence>
<evidence type="ECO:0000259" key="13">
    <source>
        <dbReference type="PROSITE" id="PS50885"/>
    </source>
</evidence>
<dbReference type="SUPFAM" id="SSF47384">
    <property type="entry name" value="Homodimeric domain of signal transducing histidine kinase"/>
    <property type="match status" value="1"/>
</dbReference>
<keyword evidence="5" id="KW-0808">Transferase</keyword>
<dbReference type="SMART" id="SM00304">
    <property type="entry name" value="HAMP"/>
    <property type="match status" value="1"/>
</dbReference>
<dbReference type="GO" id="GO:0016301">
    <property type="term" value="F:kinase activity"/>
    <property type="evidence" value="ECO:0007669"/>
    <property type="project" value="UniProtKB-KW"/>
</dbReference>
<dbReference type="PROSITE" id="PS50885">
    <property type="entry name" value="HAMP"/>
    <property type="match status" value="1"/>
</dbReference>
<evidence type="ECO:0000256" key="10">
    <source>
        <dbReference type="ARBA" id="ARBA00023136"/>
    </source>
</evidence>
<dbReference type="InterPro" id="IPR003660">
    <property type="entry name" value="HAMP_dom"/>
</dbReference>
<accession>A0ABQ4B4S3</accession>
<dbReference type="Proteomes" id="UP000624709">
    <property type="component" value="Unassembled WGS sequence"/>
</dbReference>
<comment type="subcellular location">
    <subcellularLocation>
        <location evidence="2">Cell membrane</location>
    </subcellularLocation>
</comment>
<dbReference type="InterPro" id="IPR003661">
    <property type="entry name" value="HisK_dim/P_dom"/>
</dbReference>
<dbReference type="SMART" id="SM00388">
    <property type="entry name" value="HisKA"/>
    <property type="match status" value="1"/>
</dbReference>
<evidence type="ECO:0000256" key="11">
    <source>
        <dbReference type="SAM" id="Phobius"/>
    </source>
</evidence>
<dbReference type="Gene3D" id="3.30.565.10">
    <property type="entry name" value="Histidine kinase-like ATPase, C-terminal domain"/>
    <property type="match status" value="1"/>
</dbReference>
<dbReference type="Gene3D" id="1.10.287.130">
    <property type="match status" value="1"/>
</dbReference>
<evidence type="ECO:0000256" key="1">
    <source>
        <dbReference type="ARBA" id="ARBA00000085"/>
    </source>
</evidence>
<reference evidence="14 15" key="1">
    <citation type="submission" date="2021-01" db="EMBL/GenBank/DDBJ databases">
        <title>Whole genome shotgun sequence of Actinoplanes palleronii NBRC 14916.</title>
        <authorList>
            <person name="Komaki H."/>
            <person name="Tamura T."/>
        </authorList>
    </citation>
    <scope>NUCLEOTIDE SEQUENCE [LARGE SCALE GENOMIC DNA]</scope>
    <source>
        <strain evidence="14 15">NBRC 14916</strain>
    </source>
</reference>
<dbReference type="Pfam" id="PF00512">
    <property type="entry name" value="HisKA"/>
    <property type="match status" value="1"/>
</dbReference>
<evidence type="ECO:0000256" key="4">
    <source>
        <dbReference type="ARBA" id="ARBA00022553"/>
    </source>
</evidence>
<dbReference type="SUPFAM" id="SSF55874">
    <property type="entry name" value="ATPase domain of HSP90 chaperone/DNA topoisomerase II/histidine kinase"/>
    <property type="match status" value="1"/>
</dbReference>
<evidence type="ECO:0000313" key="15">
    <source>
        <dbReference type="Proteomes" id="UP000624709"/>
    </source>
</evidence>
<protein>
    <recommendedName>
        <fullName evidence="3">histidine kinase</fullName>
        <ecNumber evidence="3">2.7.13.3</ecNumber>
    </recommendedName>
</protein>
<keyword evidence="9" id="KW-0902">Two-component regulatory system</keyword>
<dbReference type="InterPro" id="IPR036097">
    <property type="entry name" value="HisK_dim/P_sf"/>
</dbReference>
<dbReference type="InterPro" id="IPR005467">
    <property type="entry name" value="His_kinase_dom"/>
</dbReference>
<name>A0ABQ4B4S3_9ACTN</name>
<feature type="transmembrane region" description="Helical" evidence="11">
    <location>
        <begin position="96"/>
        <end position="118"/>
    </location>
</feature>
<keyword evidence="4" id="KW-0597">Phosphoprotein</keyword>
<dbReference type="CDD" id="cd00075">
    <property type="entry name" value="HATPase"/>
    <property type="match status" value="1"/>
</dbReference>
<feature type="transmembrane region" description="Helical" evidence="11">
    <location>
        <begin position="32"/>
        <end position="55"/>
    </location>
</feature>
<dbReference type="SUPFAM" id="SSF158472">
    <property type="entry name" value="HAMP domain-like"/>
    <property type="match status" value="1"/>
</dbReference>
<comment type="catalytic activity">
    <reaction evidence="1">
        <text>ATP + protein L-histidine = ADP + protein N-phospho-L-histidine.</text>
        <dbReference type="EC" id="2.7.13.3"/>
    </reaction>
</comment>
<keyword evidence="10 11" id="KW-0472">Membrane</keyword>
<evidence type="ECO:0000256" key="3">
    <source>
        <dbReference type="ARBA" id="ARBA00012438"/>
    </source>
</evidence>
<dbReference type="Pfam" id="PF00672">
    <property type="entry name" value="HAMP"/>
    <property type="match status" value="1"/>
</dbReference>
<keyword evidence="7 14" id="KW-0418">Kinase</keyword>